<dbReference type="InterPro" id="IPR000571">
    <property type="entry name" value="Znf_CCCH"/>
</dbReference>
<protein>
    <recommendedName>
        <fullName evidence="11">Zinc finger matrin-type protein 5</fullName>
    </recommendedName>
</protein>
<dbReference type="SUPFAM" id="SSF90229">
    <property type="entry name" value="CCCH zinc finger"/>
    <property type="match status" value="1"/>
</dbReference>
<evidence type="ECO:0000259" key="7">
    <source>
        <dbReference type="PROSITE" id="PS50103"/>
    </source>
</evidence>
<evidence type="ECO:0000256" key="5">
    <source>
        <dbReference type="ARBA" id="ARBA00023242"/>
    </source>
</evidence>
<dbReference type="SUPFAM" id="SSF57667">
    <property type="entry name" value="beta-beta-alpha zinc fingers"/>
    <property type="match status" value="1"/>
</dbReference>
<sequence>MGKRYYCDYCDRSFIDDAESRRKHLKSVNHERNRKLHYLNCRDLKTLVDEESKKEECRRFRSTGYCPYEEICNYTHYSKVELQIFAAEIAKKEKEKADSLNLPCMEDWLKKREDNLGKWKNFKFEQYHPLQTSGVLLPPSLLPPTLEQMRNTQFEKWG</sequence>
<keyword evidence="10" id="KW-1185">Reference proteome</keyword>
<evidence type="ECO:0000256" key="1">
    <source>
        <dbReference type="ARBA" id="ARBA00004123"/>
    </source>
</evidence>
<evidence type="ECO:0000256" key="4">
    <source>
        <dbReference type="ARBA" id="ARBA00022833"/>
    </source>
</evidence>
<dbReference type="PROSITE" id="PS50103">
    <property type="entry name" value="ZF_C3H1"/>
    <property type="match status" value="1"/>
</dbReference>
<dbReference type="PANTHER" id="PTHR16465">
    <property type="entry name" value="NUCLEASE-RELATED"/>
    <property type="match status" value="1"/>
</dbReference>
<dbReference type="InterPro" id="IPR000690">
    <property type="entry name" value="Matrin/U1-C_Znf_C2H2"/>
</dbReference>
<organism evidence="9 10">
    <name type="scientific">Nezara viridula</name>
    <name type="common">Southern green stink bug</name>
    <name type="synonym">Cimex viridulus</name>
    <dbReference type="NCBI Taxonomy" id="85310"/>
    <lineage>
        <taxon>Eukaryota</taxon>
        <taxon>Metazoa</taxon>
        <taxon>Ecdysozoa</taxon>
        <taxon>Arthropoda</taxon>
        <taxon>Hexapoda</taxon>
        <taxon>Insecta</taxon>
        <taxon>Pterygota</taxon>
        <taxon>Neoptera</taxon>
        <taxon>Paraneoptera</taxon>
        <taxon>Hemiptera</taxon>
        <taxon>Heteroptera</taxon>
        <taxon>Panheteroptera</taxon>
        <taxon>Pentatomomorpha</taxon>
        <taxon>Pentatomoidea</taxon>
        <taxon>Pentatomidae</taxon>
        <taxon>Pentatominae</taxon>
        <taxon>Nezara</taxon>
    </lineage>
</organism>
<dbReference type="PANTHER" id="PTHR16465:SF0">
    <property type="entry name" value="ZINC FINGER MATRIN-TYPE PROTEIN 5"/>
    <property type="match status" value="1"/>
</dbReference>
<dbReference type="Gene3D" id="3.30.160.60">
    <property type="entry name" value="Classic Zinc Finger"/>
    <property type="match status" value="1"/>
</dbReference>
<keyword evidence="5" id="KW-0539">Nucleus</keyword>
<keyword evidence="4 6" id="KW-0862">Zinc</keyword>
<comment type="subcellular location">
    <subcellularLocation>
        <location evidence="1">Nucleus</location>
    </subcellularLocation>
</comment>
<dbReference type="AlphaFoldDB" id="A0A9P0E360"/>
<name>A0A9P0E360_NEZVI</name>
<reference evidence="9" key="1">
    <citation type="submission" date="2022-01" db="EMBL/GenBank/DDBJ databases">
        <authorList>
            <person name="King R."/>
        </authorList>
    </citation>
    <scope>NUCLEOTIDE SEQUENCE</scope>
</reference>
<dbReference type="Gene3D" id="4.10.1000.10">
    <property type="entry name" value="Zinc finger, CCCH-type"/>
    <property type="match status" value="1"/>
</dbReference>
<dbReference type="Proteomes" id="UP001152798">
    <property type="component" value="Chromosome 1"/>
</dbReference>
<dbReference type="GO" id="GO:0003676">
    <property type="term" value="F:nucleic acid binding"/>
    <property type="evidence" value="ECO:0007669"/>
    <property type="project" value="InterPro"/>
</dbReference>
<dbReference type="InterPro" id="IPR003604">
    <property type="entry name" value="Matrin/U1-like-C_Znf_C2H2"/>
</dbReference>
<dbReference type="Pfam" id="PF06220">
    <property type="entry name" value="zf-U1"/>
    <property type="match status" value="1"/>
</dbReference>
<evidence type="ECO:0000256" key="2">
    <source>
        <dbReference type="ARBA" id="ARBA00022723"/>
    </source>
</evidence>
<evidence type="ECO:0008006" key="11">
    <source>
        <dbReference type="Google" id="ProtNLM"/>
    </source>
</evidence>
<dbReference type="Pfam" id="PF00642">
    <property type="entry name" value="zf-CCCH"/>
    <property type="match status" value="1"/>
</dbReference>
<feature type="zinc finger region" description="C3H1-type" evidence="6">
    <location>
        <begin position="51"/>
        <end position="79"/>
    </location>
</feature>
<dbReference type="InterPro" id="IPR036236">
    <property type="entry name" value="Znf_C2H2_sf"/>
</dbReference>
<dbReference type="GO" id="GO:0005689">
    <property type="term" value="C:U12-type spliceosomal complex"/>
    <property type="evidence" value="ECO:0007669"/>
    <property type="project" value="TreeGrafter"/>
</dbReference>
<dbReference type="EMBL" id="OV725077">
    <property type="protein sequence ID" value="CAH1389185.1"/>
    <property type="molecule type" value="Genomic_DNA"/>
</dbReference>
<proteinExistence type="predicted"/>
<dbReference type="GO" id="GO:0008270">
    <property type="term" value="F:zinc ion binding"/>
    <property type="evidence" value="ECO:0007669"/>
    <property type="project" value="UniProtKB-KW"/>
</dbReference>
<evidence type="ECO:0000313" key="10">
    <source>
        <dbReference type="Proteomes" id="UP001152798"/>
    </source>
</evidence>
<evidence type="ECO:0000259" key="8">
    <source>
        <dbReference type="PROSITE" id="PS50171"/>
    </source>
</evidence>
<evidence type="ECO:0000256" key="3">
    <source>
        <dbReference type="ARBA" id="ARBA00022771"/>
    </source>
</evidence>
<evidence type="ECO:0000256" key="6">
    <source>
        <dbReference type="PROSITE-ProRule" id="PRU00723"/>
    </source>
</evidence>
<keyword evidence="2 6" id="KW-0479">Metal-binding</keyword>
<accession>A0A9P0E360</accession>
<feature type="domain" description="Matrin-type" evidence="8">
    <location>
        <begin position="5"/>
        <end position="36"/>
    </location>
</feature>
<dbReference type="PROSITE" id="PS50171">
    <property type="entry name" value="ZF_MATRIN"/>
    <property type="match status" value="1"/>
</dbReference>
<dbReference type="SMART" id="SM00451">
    <property type="entry name" value="ZnF_U1"/>
    <property type="match status" value="1"/>
</dbReference>
<keyword evidence="3 6" id="KW-0863">Zinc-finger</keyword>
<feature type="domain" description="C3H1-type" evidence="7">
    <location>
        <begin position="51"/>
        <end position="79"/>
    </location>
</feature>
<dbReference type="InterPro" id="IPR036855">
    <property type="entry name" value="Znf_CCCH_sf"/>
</dbReference>
<gene>
    <name evidence="9" type="ORF">NEZAVI_LOCUS633</name>
</gene>
<dbReference type="InterPro" id="IPR013085">
    <property type="entry name" value="U1-CZ_Znf_C2H2"/>
</dbReference>
<evidence type="ECO:0000313" key="9">
    <source>
        <dbReference type="EMBL" id="CAH1389185.1"/>
    </source>
</evidence>
<dbReference type="OrthoDB" id="2417221at2759"/>